<keyword evidence="2" id="KW-1133">Transmembrane helix</keyword>
<sequence>MTSSRLVPDATVPKNQTSYAITQNSAQKTESTKRNSLVTLISMLVIALLTVIMIGGFLATPFFPEGIYIGISALVSLLISLVLFPLIISCLSKPPAHVRPRDLDLSKLDARHNRLLHEIIKEDEKKYTQEQEVKLQRRQRRSLRSLPQRRQVEVTSSDEIQKRRRKTSPILNLIRPSNSSSASSNSSSLDSDSSSSDHQTPQPVVVTRPVFPKKYPNYMDCAD</sequence>
<evidence type="ECO:0000256" key="2">
    <source>
        <dbReference type="SAM" id="Phobius"/>
    </source>
</evidence>
<name>A0ABX8L951_9CHLA</name>
<gene>
    <name evidence="3" type="ORF">JJJ19_04315</name>
</gene>
<keyword evidence="4" id="KW-1185">Reference proteome</keyword>
<evidence type="ECO:0000313" key="4">
    <source>
        <dbReference type="Proteomes" id="UP000683565"/>
    </source>
</evidence>
<feature type="region of interest" description="Disordered" evidence="1">
    <location>
        <begin position="127"/>
        <end position="223"/>
    </location>
</feature>
<organism evidence="3 4">
    <name type="scientific">Chlamydia buteonis</name>
    <dbReference type="NCBI Taxonomy" id="2494525"/>
    <lineage>
        <taxon>Bacteria</taxon>
        <taxon>Pseudomonadati</taxon>
        <taxon>Chlamydiota</taxon>
        <taxon>Chlamydiia</taxon>
        <taxon>Chlamydiales</taxon>
        <taxon>Chlamydiaceae</taxon>
        <taxon>Chlamydia/Chlamydophila group</taxon>
        <taxon>Chlamydia</taxon>
    </lineage>
</organism>
<accession>A0ABX8L951</accession>
<protein>
    <submittedName>
        <fullName evidence="3">IncA family protein</fullName>
    </submittedName>
</protein>
<feature type="transmembrane region" description="Helical" evidence="2">
    <location>
        <begin position="37"/>
        <end position="60"/>
    </location>
</feature>
<keyword evidence="2" id="KW-0812">Transmembrane</keyword>
<evidence type="ECO:0000313" key="3">
    <source>
        <dbReference type="EMBL" id="QXE27829.1"/>
    </source>
</evidence>
<dbReference type="RefSeq" id="WP_131744189.1">
    <property type="nucleotide sequence ID" value="NZ_CAAAFM010000002.1"/>
</dbReference>
<feature type="transmembrane region" description="Helical" evidence="2">
    <location>
        <begin position="66"/>
        <end position="91"/>
    </location>
</feature>
<dbReference type="Proteomes" id="UP000683565">
    <property type="component" value="Chromosome"/>
</dbReference>
<evidence type="ECO:0000256" key="1">
    <source>
        <dbReference type="SAM" id="MobiDB-lite"/>
    </source>
</evidence>
<dbReference type="EMBL" id="CP067334">
    <property type="protein sequence ID" value="QXE27829.1"/>
    <property type="molecule type" value="Genomic_DNA"/>
</dbReference>
<reference evidence="3" key="1">
    <citation type="submission" date="2021-01" db="EMBL/GenBank/DDBJ databases">
        <title>Chlamydial infections in birds of prey presented to California wildlife rehabilitation facilities.</title>
        <authorList>
            <person name="Seibert B.A."/>
            <person name="Keel M.K."/>
            <person name="Kelly T.R."/>
            <person name="Nilsen R.A."/>
            <person name="Pesti D.R."/>
            <person name="Ciembor P.X."/>
            <person name="Gregory C.R."/>
            <person name="Ritchie B.W."/>
            <person name="Hawkins M.G."/>
        </authorList>
    </citation>
    <scope>NUCLEOTIDE SEQUENCE [LARGE SCALE GENOMIC DNA]</scope>
    <source>
        <strain evidence="3">SWA</strain>
    </source>
</reference>
<proteinExistence type="predicted"/>
<keyword evidence="2" id="KW-0472">Membrane</keyword>
<feature type="compositionally biased region" description="Low complexity" evidence="1">
    <location>
        <begin position="177"/>
        <end position="212"/>
    </location>
</feature>